<evidence type="ECO:0000313" key="1">
    <source>
        <dbReference type="EMBL" id="KZM20639.1"/>
    </source>
</evidence>
<dbReference type="EMBL" id="JYNV01000274">
    <property type="protein sequence ID" value="KZM20639.1"/>
    <property type="molecule type" value="Genomic_DNA"/>
</dbReference>
<keyword evidence="2" id="KW-1185">Reference proteome</keyword>
<proteinExistence type="predicted"/>
<protein>
    <submittedName>
        <fullName evidence="1">Uncharacterized protein</fullName>
    </submittedName>
</protein>
<sequence>MLSISTFLSILALATTILAGPIPARPDITKVVIPKVRINTRSSPIIKASIENPDPVVGRAAPVVDVLITNPDDVVN</sequence>
<gene>
    <name evidence="1" type="ORF">ST47_g8281</name>
</gene>
<dbReference type="AlphaFoldDB" id="A0A162ZJI8"/>
<accession>A0A162ZJI8</accession>
<dbReference type="Proteomes" id="UP000076837">
    <property type="component" value="Unassembled WGS sequence"/>
</dbReference>
<organism evidence="1 2">
    <name type="scientific">Didymella rabiei</name>
    <name type="common">Chickpea ascochyta blight fungus</name>
    <name type="synonym">Mycosphaerella rabiei</name>
    <dbReference type="NCBI Taxonomy" id="5454"/>
    <lineage>
        <taxon>Eukaryota</taxon>
        <taxon>Fungi</taxon>
        <taxon>Dikarya</taxon>
        <taxon>Ascomycota</taxon>
        <taxon>Pezizomycotina</taxon>
        <taxon>Dothideomycetes</taxon>
        <taxon>Pleosporomycetidae</taxon>
        <taxon>Pleosporales</taxon>
        <taxon>Pleosporineae</taxon>
        <taxon>Didymellaceae</taxon>
        <taxon>Ascochyta</taxon>
    </lineage>
</organism>
<evidence type="ECO:0000313" key="2">
    <source>
        <dbReference type="Proteomes" id="UP000076837"/>
    </source>
</evidence>
<name>A0A162ZJI8_DIDRA</name>
<comment type="caution">
    <text evidence="1">The sequence shown here is derived from an EMBL/GenBank/DDBJ whole genome shotgun (WGS) entry which is preliminary data.</text>
</comment>
<reference evidence="1 2" key="1">
    <citation type="journal article" date="2016" name="Sci. Rep.">
        <title>Draft genome sequencing and secretome analysis of fungal phytopathogen Ascochyta rabiei provides insight into the necrotrophic effector repertoire.</title>
        <authorList>
            <person name="Verma S."/>
            <person name="Gazara R.K."/>
            <person name="Nizam S."/>
            <person name="Parween S."/>
            <person name="Chattopadhyay D."/>
            <person name="Verma P.K."/>
        </authorList>
    </citation>
    <scope>NUCLEOTIDE SEQUENCE [LARGE SCALE GENOMIC DNA]</scope>
    <source>
        <strain evidence="1 2">ArDII</strain>
    </source>
</reference>